<accession>A0A9W4S705</accession>
<dbReference type="EMBL" id="CAMGZC010001971">
    <property type="protein sequence ID" value="CAI0654125.1"/>
    <property type="molecule type" value="Genomic_DNA"/>
</dbReference>
<dbReference type="AlphaFoldDB" id="A0A9W4S705"/>
<evidence type="ECO:0000313" key="2">
    <source>
        <dbReference type="EMBL" id="CAI0654125.1"/>
    </source>
</evidence>
<reference evidence="2" key="1">
    <citation type="submission" date="2022-08" db="EMBL/GenBank/DDBJ databases">
        <authorList>
            <person name="Giroux E."/>
            <person name="Giroux E."/>
        </authorList>
    </citation>
    <scope>NUCLEOTIDE SEQUENCE</scope>
    <source>
        <strain evidence="2">H1091258</strain>
    </source>
</reference>
<dbReference type="Proteomes" id="UP001152533">
    <property type="component" value="Unassembled WGS sequence"/>
</dbReference>
<evidence type="ECO:0000256" key="1">
    <source>
        <dbReference type="SAM" id="MobiDB-lite"/>
    </source>
</evidence>
<gene>
    <name evidence="2" type="ORF">CGXH109_LOCUS134839</name>
</gene>
<feature type="compositionally biased region" description="Polar residues" evidence="1">
    <location>
        <begin position="66"/>
        <end position="85"/>
    </location>
</feature>
<evidence type="ECO:0000313" key="3">
    <source>
        <dbReference type="Proteomes" id="UP001152533"/>
    </source>
</evidence>
<proteinExistence type="predicted"/>
<feature type="compositionally biased region" description="Basic and acidic residues" evidence="1">
    <location>
        <begin position="95"/>
        <end position="119"/>
    </location>
</feature>
<feature type="region of interest" description="Disordered" evidence="1">
    <location>
        <begin position="1"/>
        <end position="37"/>
    </location>
</feature>
<feature type="compositionally biased region" description="Polar residues" evidence="1">
    <location>
        <begin position="128"/>
        <end position="145"/>
    </location>
</feature>
<name>A0A9W4S705_9PEZI</name>
<feature type="region of interest" description="Disordered" evidence="1">
    <location>
        <begin position="54"/>
        <end position="145"/>
    </location>
</feature>
<comment type="caution">
    <text evidence="2">The sequence shown here is derived from an EMBL/GenBank/DDBJ whole genome shotgun (WGS) entry which is preliminary data.</text>
</comment>
<feature type="compositionally biased region" description="Basic and acidic residues" evidence="1">
    <location>
        <begin position="16"/>
        <end position="26"/>
    </location>
</feature>
<protein>
    <submittedName>
        <fullName evidence="2">Uncharacterized protein</fullName>
    </submittedName>
</protein>
<sequence length="348" mass="39035">MHPISSEVTKLPRLAADGRRRREQAGEKSGMSTTQAQKLAAYITGVFRSAELLSEGTARPPKLAPTTETPSSGSISQPFIPTTTLYHLPHKRHYSHNDNNKEEDNRDSRGRGSKDKTQHGIEGLFIDNESNSSQPADSTANNKTNAASYSQILRESNRLQKLMQELHSCFRLKNITAVSYALTIYINSKLEARPQYLLINCNIIAREYLSSCNFTFYPQAFHPVYRNISSSQPPVFLNLLFAAIKGNMSDWNEGANVLSFSYFQSYSNTKRSMRHSLNNLLATKGYATAALMVLTLDVYATAASRDKREQLLRIICSQGTPESLEKLRPFARKRLQIEVAINSSKVAY</sequence>
<keyword evidence="3" id="KW-1185">Reference proteome</keyword>
<organism evidence="2 3">
    <name type="scientific">Colletotrichum noveboracense</name>
    <dbReference type="NCBI Taxonomy" id="2664923"/>
    <lineage>
        <taxon>Eukaryota</taxon>
        <taxon>Fungi</taxon>
        <taxon>Dikarya</taxon>
        <taxon>Ascomycota</taxon>
        <taxon>Pezizomycotina</taxon>
        <taxon>Sordariomycetes</taxon>
        <taxon>Hypocreomycetidae</taxon>
        <taxon>Glomerellales</taxon>
        <taxon>Glomerellaceae</taxon>
        <taxon>Colletotrichum</taxon>
        <taxon>Colletotrichum gloeosporioides species complex</taxon>
    </lineage>
</organism>